<feature type="domain" description="3H" evidence="2">
    <location>
        <begin position="73"/>
        <end position="169"/>
    </location>
</feature>
<dbReference type="Pfam" id="PF08279">
    <property type="entry name" value="HTH_11"/>
    <property type="match status" value="1"/>
</dbReference>
<dbReference type="SUPFAM" id="SSF46785">
    <property type="entry name" value="Winged helix' DNA-binding domain"/>
    <property type="match status" value="1"/>
</dbReference>
<accession>A0A9D1J0P8</accession>
<feature type="binding site" evidence="1">
    <location>
        <position position="144"/>
    </location>
    <ligand>
        <name>Ni(2+)</name>
        <dbReference type="ChEBI" id="CHEBI:49786"/>
    </ligand>
</feature>
<dbReference type="AlphaFoldDB" id="A0A9D1J0P8"/>
<name>A0A9D1J0P8_9FIRM</name>
<reference evidence="4" key="2">
    <citation type="journal article" date="2021" name="PeerJ">
        <title>Extensive microbial diversity within the chicken gut microbiome revealed by metagenomics and culture.</title>
        <authorList>
            <person name="Gilroy R."/>
            <person name="Ravi A."/>
            <person name="Getino M."/>
            <person name="Pursley I."/>
            <person name="Horton D.L."/>
            <person name="Alikhan N.F."/>
            <person name="Baker D."/>
            <person name="Gharbi K."/>
            <person name="Hall N."/>
            <person name="Watson M."/>
            <person name="Adriaenssens E.M."/>
            <person name="Foster-Nyarko E."/>
            <person name="Jarju S."/>
            <person name="Secka A."/>
            <person name="Antonio M."/>
            <person name="Oren A."/>
            <person name="Chaudhuri R.R."/>
            <person name="La Ragione R."/>
            <person name="Hildebrand F."/>
            <person name="Pallen M.J."/>
        </authorList>
    </citation>
    <scope>NUCLEOTIDE SEQUENCE</scope>
    <source>
        <strain evidence="4">ChiSjej1B19-7085</strain>
    </source>
</reference>
<organism evidence="4 5">
    <name type="scientific">Candidatus Gallacutalibacter pullicola</name>
    <dbReference type="NCBI Taxonomy" id="2840830"/>
    <lineage>
        <taxon>Bacteria</taxon>
        <taxon>Bacillati</taxon>
        <taxon>Bacillota</taxon>
        <taxon>Clostridia</taxon>
        <taxon>Eubacteriales</taxon>
        <taxon>Candidatus Gallacutalibacter</taxon>
    </lineage>
</organism>
<dbReference type="EMBL" id="DVHF01000022">
    <property type="protein sequence ID" value="HIR56380.1"/>
    <property type="molecule type" value="Genomic_DNA"/>
</dbReference>
<dbReference type="SUPFAM" id="SSF75500">
    <property type="entry name" value="Putative transcriptional regulator TM1602, C-terminal domain"/>
    <property type="match status" value="1"/>
</dbReference>
<dbReference type="InterPro" id="IPR036390">
    <property type="entry name" value="WH_DNA-bd_sf"/>
</dbReference>
<keyword evidence="1" id="KW-0533">Nickel</keyword>
<dbReference type="PANTHER" id="PTHR40068:SF1">
    <property type="entry name" value="TRANSCRIPTION REPRESSOR NIAR-RELATED"/>
    <property type="match status" value="1"/>
</dbReference>
<dbReference type="InterPro" id="IPR026043">
    <property type="entry name" value="NadR"/>
</dbReference>
<reference evidence="4" key="1">
    <citation type="submission" date="2020-10" db="EMBL/GenBank/DDBJ databases">
        <authorList>
            <person name="Gilroy R."/>
        </authorList>
    </citation>
    <scope>NUCLEOTIDE SEQUENCE</scope>
    <source>
        <strain evidence="4">ChiSjej1B19-7085</strain>
    </source>
</reference>
<evidence type="ECO:0000259" key="2">
    <source>
        <dbReference type="Pfam" id="PF02829"/>
    </source>
</evidence>
<comment type="caution">
    <text evidence="4">The sequence shown here is derived from an EMBL/GenBank/DDBJ whole genome shotgun (WGS) entry which is preliminary data.</text>
</comment>
<protein>
    <submittedName>
        <fullName evidence="4">Transcription repressor NadR</fullName>
    </submittedName>
</protein>
<dbReference type="PANTHER" id="PTHR40068">
    <property type="entry name" value="TRANSCRIPTION REPRESSOR NIAR-RELATED"/>
    <property type="match status" value="1"/>
</dbReference>
<evidence type="ECO:0000313" key="5">
    <source>
        <dbReference type="Proteomes" id="UP000886785"/>
    </source>
</evidence>
<evidence type="ECO:0000259" key="3">
    <source>
        <dbReference type="Pfam" id="PF08279"/>
    </source>
</evidence>
<dbReference type="Gene3D" id="1.10.10.10">
    <property type="entry name" value="Winged helix-like DNA-binding domain superfamily/Winged helix DNA-binding domain"/>
    <property type="match status" value="1"/>
</dbReference>
<dbReference type="Proteomes" id="UP000886785">
    <property type="component" value="Unassembled WGS sequence"/>
</dbReference>
<evidence type="ECO:0000256" key="1">
    <source>
        <dbReference type="PIRSR" id="PIRSR037847-1"/>
    </source>
</evidence>
<dbReference type="InterPro" id="IPR013196">
    <property type="entry name" value="HTH_11"/>
</dbReference>
<gene>
    <name evidence="4" type="ORF">IAA54_01825</name>
</gene>
<dbReference type="Pfam" id="PF02829">
    <property type="entry name" value="3H"/>
    <property type="match status" value="1"/>
</dbReference>
<dbReference type="Gene3D" id="3.30.1340.20">
    <property type="entry name" value="3H domain"/>
    <property type="match status" value="1"/>
</dbReference>
<proteinExistence type="predicted"/>
<keyword evidence="1" id="KW-0479">Metal-binding</keyword>
<dbReference type="PIRSF" id="PIRSF037847">
    <property type="entry name" value="NiaR"/>
    <property type="match status" value="1"/>
</dbReference>
<feature type="domain" description="Helix-turn-helix type 11" evidence="3">
    <location>
        <begin position="6"/>
        <end position="58"/>
    </location>
</feature>
<evidence type="ECO:0000313" key="4">
    <source>
        <dbReference type="EMBL" id="HIR56380.1"/>
    </source>
</evidence>
<feature type="binding site" evidence="1">
    <location>
        <position position="77"/>
    </location>
    <ligand>
        <name>Ni(2+)</name>
        <dbReference type="ChEBI" id="CHEBI:49786"/>
    </ligand>
</feature>
<sequence length="173" mass="19512">MKSSERRDRIRDLLEHSDQPVSASAIAEKFHVSRQIIVGDIALLRAADVQIFATPRGYMMKPEEKPSGKDYMIACRHRQDQIAQELYAVVDNGGQVLDVIVEHAVYGQISGQLQLSSRYDVDSFVRKLEEGNSAPLSQLTEGIHLHTIRCPDDSCFQRILAQLRQSGILFHKP</sequence>
<feature type="binding site" evidence="1">
    <location>
        <position position="146"/>
    </location>
    <ligand>
        <name>Ni(2+)</name>
        <dbReference type="ChEBI" id="CHEBI:49786"/>
    </ligand>
</feature>
<dbReference type="InterPro" id="IPR004173">
    <property type="entry name" value="3H_domain"/>
</dbReference>
<dbReference type="GO" id="GO:0046872">
    <property type="term" value="F:metal ion binding"/>
    <property type="evidence" value="ECO:0007669"/>
    <property type="project" value="UniProtKB-KW"/>
</dbReference>
<dbReference type="InterPro" id="IPR036388">
    <property type="entry name" value="WH-like_DNA-bd_sf"/>
</dbReference>
<feature type="binding site" evidence="1">
    <location>
        <position position="85"/>
    </location>
    <ligand>
        <name>Ni(2+)</name>
        <dbReference type="ChEBI" id="CHEBI:49786"/>
    </ligand>
</feature>
<dbReference type="InterPro" id="IPR035922">
    <property type="entry name" value="3H_dom_sf"/>
</dbReference>